<sequence length="232" mass="25338">IKLTANNLESLIIHDNGIIELPLQSGINYKNVNVIGTQQVIPDGFSTPLIFDTKVFDQGDEFSLSKSGPFTAHADSATNNLKSVGAFASAAVGMWCWNLTDHTYVRITAVVDDDNVTVTPAVNDTWDGDTFWWFNSKFVADEAGLYVVTTTLSFRNMASGKIGSLLLFKNNVITRQWGGYSHGATNTWVSMTQSAELAATDYLEILALHDHGSDITLIGLDQTFNINILKVA</sequence>
<protein>
    <submittedName>
        <fullName evidence="1">Uncharacterized protein</fullName>
    </submittedName>
</protein>
<name>A0A0F8YDR4_9ZZZZ</name>
<dbReference type="SUPFAM" id="SSF49842">
    <property type="entry name" value="TNF-like"/>
    <property type="match status" value="1"/>
</dbReference>
<proteinExistence type="predicted"/>
<dbReference type="InterPro" id="IPR008983">
    <property type="entry name" value="Tumour_necrosis_fac-like_dom"/>
</dbReference>
<reference evidence="1" key="1">
    <citation type="journal article" date="2015" name="Nature">
        <title>Complex archaea that bridge the gap between prokaryotes and eukaryotes.</title>
        <authorList>
            <person name="Spang A."/>
            <person name="Saw J.H."/>
            <person name="Jorgensen S.L."/>
            <person name="Zaremba-Niedzwiedzka K."/>
            <person name="Martijn J."/>
            <person name="Lind A.E."/>
            <person name="van Eijk R."/>
            <person name="Schleper C."/>
            <person name="Guy L."/>
            <person name="Ettema T.J."/>
        </authorList>
    </citation>
    <scope>NUCLEOTIDE SEQUENCE</scope>
</reference>
<comment type="caution">
    <text evidence="1">The sequence shown here is derived from an EMBL/GenBank/DDBJ whole genome shotgun (WGS) entry which is preliminary data.</text>
</comment>
<organism evidence="1">
    <name type="scientific">marine sediment metagenome</name>
    <dbReference type="NCBI Taxonomy" id="412755"/>
    <lineage>
        <taxon>unclassified sequences</taxon>
        <taxon>metagenomes</taxon>
        <taxon>ecological metagenomes</taxon>
    </lineage>
</organism>
<gene>
    <name evidence="1" type="ORF">LCGC14_2832080</name>
</gene>
<dbReference type="AlphaFoldDB" id="A0A0F8YDR4"/>
<feature type="non-terminal residue" evidence="1">
    <location>
        <position position="1"/>
    </location>
</feature>
<dbReference type="EMBL" id="LAZR01053963">
    <property type="protein sequence ID" value="KKK79577.1"/>
    <property type="molecule type" value="Genomic_DNA"/>
</dbReference>
<accession>A0A0F8YDR4</accession>
<evidence type="ECO:0000313" key="1">
    <source>
        <dbReference type="EMBL" id="KKK79577.1"/>
    </source>
</evidence>